<dbReference type="NCBIfam" id="TIGR01488">
    <property type="entry name" value="HAD-SF-IB"/>
    <property type="match status" value="1"/>
</dbReference>
<dbReference type="Proteomes" id="UP001306592">
    <property type="component" value="Unassembled WGS sequence"/>
</dbReference>
<dbReference type="Pfam" id="PF12710">
    <property type="entry name" value="HAD"/>
    <property type="match status" value="1"/>
</dbReference>
<evidence type="ECO:0000313" key="3">
    <source>
        <dbReference type="EMBL" id="MEI2680371.1"/>
    </source>
</evidence>
<organism evidence="3 4">
    <name type="scientific">Erwinia aphidicola</name>
    <dbReference type="NCBI Taxonomy" id="68334"/>
    <lineage>
        <taxon>Bacteria</taxon>
        <taxon>Pseudomonadati</taxon>
        <taxon>Pseudomonadota</taxon>
        <taxon>Gammaproteobacteria</taxon>
        <taxon>Enterobacterales</taxon>
        <taxon>Erwiniaceae</taxon>
        <taxon>Erwinia</taxon>
    </lineage>
</organism>
<gene>
    <name evidence="3" type="ORF">V8N49_01610</name>
</gene>
<dbReference type="Gene3D" id="3.90.1470.20">
    <property type="match status" value="1"/>
</dbReference>
<comment type="caution">
    <text evidence="3">The sequence shown here is derived from an EMBL/GenBank/DDBJ whole genome shotgun (WGS) entry which is preliminary data.</text>
</comment>
<reference evidence="3 4" key="1">
    <citation type="submission" date="2024-02" db="EMBL/GenBank/DDBJ databases">
        <title>First report Erwinia aphidicola in onion in Chile.</title>
        <authorList>
            <person name="Valenzuela M."/>
            <person name="Pena M."/>
            <person name="Dutta B."/>
        </authorList>
    </citation>
    <scope>NUCLEOTIDE SEQUENCE [LARGE SCALE GENOMIC DNA]</scope>
    <source>
        <strain evidence="3 4">QCJ3A</strain>
    </source>
</reference>
<evidence type="ECO:0000313" key="4">
    <source>
        <dbReference type="Proteomes" id="UP001306592"/>
    </source>
</evidence>
<keyword evidence="1" id="KW-0479">Metal-binding</keyword>
<keyword evidence="4" id="KW-1185">Reference proteome</keyword>
<dbReference type="InterPro" id="IPR050582">
    <property type="entry name" value="HAD-like_SerB"/>
</dbReference>
<evidence type="ECO:0000256" key="1">
    <source>
        <dbReference type="ARBA" id="ARBA00022723"/>
    </source>
</evidence>
<dbReference type="InterPro" id="IPR036412">
    <property type="entry name" value="HAD-like_sf"/>
</dbReference>
<accession>A0ABU8DA19</accession>
<dbReference type="InterPro" id="IPR006384">
    <property type="entry name" value="HAD_hydro_PyrdxlP_Pase-like"/>
</dbReference>
<dbReference type="NCBIfam" id="TIGR01489">
    <property type="entry name" value="DKMTPPase-SF"/>
    <property type="match status" value="1"/>
</dbReference>
<dbReference type="GO" id="GO:0016787">
    <property type="term" value="F:hydrolase activity"/>
    <property type="evidence" value="ECO:0007669"/>
    <property type="project" value="UniProtKB-KW"/>
</dbReference>
<dbReference type="PANTHER" id="PTHR43344">
    <property type="entry name" value="PHOSPHOSERINE PHOSPHATASE"/>
    <property type="match status" value="1"/>
</dbReference>
<dbReference type="Gene3D" id="3.40.50.1000">
    <property type="entry name" value="HAD superfamily/HAD-like"/>
    <property type="match status" value="1"/>
</dbReference>
<dbReference type="EMBL" id="JBANEI010000001">
    <property type="protein sequence ID" value="MEI2680371.1"/>
    <property type="molecule type" value="Genomic_DNA"/>
</dbReference>
<proteinExistence type="predicted"/>
<dbReference type="EC" id="3.1.3.-" evidence="3"/>
<sequence length="231" mass="25706">MTLPEIILPGSHACWTVFCDFDGTISGQDVTDTLMAQFGMPGWQQLEERWMQGEIGSLACLSGQVALLDASRQQLESCLDNIELDPHFAAFARWSRLNHVPLYIVSDGLDYAIAYLLRRERISGVPIFANRLQQIAQRRWRLSSPYSDPLCSQASGTCKCALVRRLSRQHLLTIGDGRSDFCVAAKASHVLAKSSLIAECQRAALPFTPFHDFSEAQTYLEALLTRPQASS</sequence>
<protein>
    <submittedName>
        <fullName evidence="3">MtnX-like HAD-IB family phosphatase</fullName>
        <ecNumber evidence="3">3.1.3.-</ecNumber>
    </submittedName>
</protein>
<dbReference type="PANTHER" id="PTHR43344:SF21">
    <property type="entry name" value="POLYOL PHOSPHATE PHOSPHATASE PYP1"/>
    <property type="match status" value="1"/>
</dbReference>
<dbReference type="SUPFAM" id="SSF56784">
    <property type="entry name" value="HAD-like"/>
    <property type="match status" value="1"/>
</dbReference>
<dbReference type="RefSeq" id="WP_336202243.1">
    <property type="nucleotide sequence ID" value="NZ_JBANEI010000001.1"/>
</dbReference>
<dbReference type="InterPro" id="IPR023214">
    <property type="entry name" value="HAD_sf"/>
</dbReference>
<keyword evidence="2 3" id="KW-0378">Hydrolase</keyword>
<evidence type="ECO:0000256" key="2">
    <source>
        <dbReference type="ARBA" id="ARBA00022801"/>
    </source>
</evidence>
<name>A0ABU8DA19_ERWAP</name>